<accession>A0A6S6R2B4</accession>
<dbReference type="Gene3D" id="2.60.120.260">
    <property type="entry name" value="Galactose-binding domain-like"/>
    <property type="match status" value="2"/>
</dbReference>
<dbReference type="SUPFAM" id="SSF53850">
    <property type="entry name" value="Periplasmic binding protein-like II"/>
    <property type="match status" value="1"/>
</dbReference>
<dbReference type="PANTHER" id="PTHR43649">
    <property type="entry name" value="ARABINOSE-BINDING PROTEIN-RELATED"/>
    <property type="match status" value="1"/>
</dbReference>
<organism evidence="1 2">
    <name type="scientific">Anaerocolumna cellulosilytica</name>
    <dbReference type="NCBI Taxonomy" id="433286"/>
    <lineage>
        <taxon>Bacteria</taxon>
        <taxon>Bacillati</taxon>
        <taxon>Bacillota</taxon>
        <taxon>Clostridia</taxon>
        <taxon>Lachnospirales</taxon>
        <taxon>Lachnospiraceae</taxon>
        <taxon>Anaerocolumna</taxon>
    </lineage>
</organism>
<protein>
    <submittedName>
        <fullName evidence="1">ABC transporter substrate-binding protein</fullName>
    </submittedName>
</protein>
<dbReference type="RefSeq" id="WP_184095561.1">
    <property type="nucleotide sequence ID" value="NZ_AP023367.1"/>
</dbReference>
<dbReference type="Pfam" id="PF01547">
    <property type="entry name" value="SBP_bac_1"/>
    <property type="match status" value="1"/>
</dbReference>
<evidence type="ECO:0000313" key="1">
    <source>
        <dbReference type="EMBL" id="BCJ93168.1"/>
    </source>
</evidence>
<dbReference type="PANTHER" id="PTHR43649:SF27">
    <property type="entry name" value="EXTRACELLULAR SOLUTE-BINDING PROTEIN FAMILY 1"/>
    <property type="match status" value="1"/>
</dbReference>
<keyword evidence="2" id="KW-1185">Reference proteome</keyword>
<name>A0A6S6R2B4_9FIRM</name>
<dbReference type="EMBL" id="AP023367">
    <property type="protein sequence ID" value="BCJ93168.1"/>
    <property type="molecule type" value="Genomic_DNA"/>
</dbReference>
<dbReference type="InterPro" id="IPR050490">
    <property type="entry name" value="Bact_solute-bd_prot1"/>
</dbReference>
<evidence type="ECO:0000313" key="2">
    <source>
        <dbReference type="Proteomes" id="UP000515561"/>
    </source>
</evidence>
<reference evidence="1 2" key="1">
    <citation type="journal article" date="2016" name="Int. J. Syst. Evol. Microbiol.">
        <title>Descriptions of Anaerotaenia torta gen. nov., sp. nov. and Anaerocolumna cellulosilytica gen. nov., sp. nov. isolated from a methanogenic reactor of cattle waste.</title>
        <authorList>
            <person name="Uek A."/>
            <person name="Ohtaki Y."/>
            <person name="Kaku N."/>
            <person name="Ueki K."/>
        </authorList>
    </citation>
    <scope>NUCLEOTIDE SEQUENCE [LARGE SCALE GENOMIC DNA]</scope>
    <source>
        <strain evidence="1 2">SN021</strain>
    </source>
</reference>
<sequence>MKSKKSLIVLIVAVLVVVAAVIAVIFYKNHSKGMNAVPASNTVVYDTSYKKYLDQKGYGGTTLKANLQIDLKEYQATDGMTAEIQEGGLVTGDSGSITWTFTAQEEGFYNLEIGYIPQPGTTSDIQRRLLLNGEVCYDGLEQVVFKRFWADEAIKSKNGNEIRPNTNEVYKESKVFVEDAKRRIGEPYVFYLKKGTNTLTLEAIKEPVEYTSIEFKKAEKAPDYALVIDSLKNQYRVYEGENIVGQAERSEGGTSYIEKNSSSINIQKNYSDPLLYPYHPYKIKYNTIGANNWKQPGNSISWDVIAPKEGLYEITFKGRQSLKRGVTSVRRLYINGTVPYAQMNAVNFDYSSDMVNYTVSQADGTPYLFYLKEGTNTLTLECVMGDFGSVINDVEESMYALNQLYLNVTQITGQTPDKFIDYQIAKKIPEFQEIMSTEEVRLNQIIEKLVAITGEKGENTSLLEKMAVEAKGLAKNPESVIVEVAQLKENISALATWLVNISEMPLELDSLILSAPEAKLPKAKSNFIEGAYYGTIRFFSTFFAKSSQISQSESTTGSNTIKVWMVNGGSATNVQSIGREQAQIIQNLIDEKFTPETNINIDLQLIPVDVVLRAALAGNSPDAVIGLNQATLQDFAMRGAVVDLSKLEGFQEATDKYYQSELDAARYLEGIYGIPEQADFMMLFTRDDILKAVGAKVPKTWQEVKDILPALKKNNYEFFLPNASGAPNFYPSLVYQFGGDLFKGTGNDYGIASDLGTDAAMEAFKTYTDFFTNYGFNPNVDFPTRFRTGEMPIGVVKYTTYCQLEVFAPEIKGLWSFTTLPGITDENGQINNSYVLETINSAILNTSDRKEDTWKFIKWWTDTETQLQYANTVESVMGTSARYPAADPEVIKRLPWSNAELTQILAQFEATEGIPAVPGNYMLTRMVLYSFNNVVAEGANPRETLYLNLKTIDKEITNKRREFHLSVEE</sequence>
<dbReference type="Gene3D" id="3.40.190.10">
    <property type="entry name" value="Periplasmic binding protein-like II"/>
    <property type="match status" value="1"/>
</dbReference>
<dbReference type="AlphaFoldDB" id="A0A6S6R2B4"/>
<dbReference type="KEGG" id="acel:acsn021_07370"/>
<gene>
    <name evidence="1" type="ORF">acsn021_07370</name>
</gene>
<dbReference type="Proteomes" id="UP000515561">
    <property type="component" value="Chromosome"/>
</dbReference>
<dbReference type="InterPro" id="IPR006059">
    <property type="entry name" value="SBP"/>
</dbReference>
<proteinExistence type="predicted"/>